<evidence type="ECO:0000313" key="9">
    <source>
        <dbReference type="Proteomes" id="UP000014500"/>
    </source>
</evidence>
<reference evidence="9" key="1">
    <citation type="submission" date="2011-05" db="EMBL/GenBank/DDBJ databases">
        <authorList>
            <person name="Richards S.R."/>
            <person name="Qu J."/>
            <person name="Jiang H."/>
            <person name="Jhangiani S.N."/>
            <person name="Agravi P."/>
            <person name="Goodspeed R."/>
            <person name="Gross S."/>
            <person name="Mandapat C."/>
            <person name="Jackson L."/>
            <person name="Mathew T."/>
            <person name="Pu L."/>
            <person name="Thornton R."/>
            <person name="Saada N."/>
            <person name="Wilczek-Boney K.B."/>
            <person name="Lee S."/>
            <person name="Kovar C."/>
            <person name="Wu Y."/>
            <person name="Scherer S.E."/>
            <person name="Worley K.C."/>
            <person name="Muzny D.M."/>
            <person name="Gibbs R."/>
        </authorList>
    </citation>
    <scope>NUCLEOTIDE SEQUENCE</scope>
    <source>
        <strain evidence="9">Brora</strain>
    </source>
</reference>
<dbReference type="PROSITE" id="PS50076">
    <property type="entry name" value="DNAJ_2"/>
    <property type="match status" value="1"/>
</dbReference>
<accession>T1JHN5</accession>
<dbReference type="STRING" id="126957.T1JHN5"/>
<dbReference type="InterPro" id="IPR018253">
    <property type="entry name" value="DnaJ_domain_CS"/>
</dbReference>
<evidence type="ECO:0000256" key="3">
    <source>
        <dbReference type="ARBA" id="ARBA00041533"/>
    </source>
</evidence>
<dbReference type="SUPFAM" id="SSF46565">
    <property type="entry name" value="Chaperone J-domain"/>
    <property type="match status" value="1"/>
</dbReference>
<dbReference type="Proteomes" id="UP000014500">
    <property type="component" value="Unassembled WGS sequence"/>
</dbReference>
<evidence type="ECO:0000256" key="4">
    <source>
        <dbReference type="ARBA" id="ARBA00045428"/>
    </source>
</evidence>
<dbReference type="Gene3D" id="1.10.287.110">
    <property type="entry name" value="DnaJ domain"/>
    <property type="match status" value="1"/>
</dbReference>
<evidence type="ECO:0000256" key="6">
    <source>
        <dbReference type="SAM" id="SignalP"/>
    </source>
</evidence>
<evidence type="ECO:0000259" key="7">
    <source>
        <dbReference type="PROSITE" id="PS50076"/>
    </source>
</evidence>
<dbReference type="PhylomeDB" id="T1JHN5"/>
<dbReference type="InterPro" id="IPR001623">
    <property type="entry name" value="DnaJ_domain"/>
</dbReference>
<organism evidence="8 9">
    <name type="scientific">Strigamia maritima</name>
    <name type="common">European centipede</name>
    <name type="synonym">Geophilus maritimus</name>
    <dbReference type="NCBI Taxonomy" id="126957"/>
    <lineage>
        <taxon>Eukaryota</taxon>
        <taxon>Metazoa</taxon>
        <taxon>Ecdysozoa</taxon>
        <taxon>Arthropoda</taxon>
        <taxon>Myriapoda</taxon>
        <taxon>Chilopoda</taxon>
        <taxon>Pleurostigmophora</taxon>
        <taxon>Geophilomorpha</taxon>
        <taxon>Linotaeniidae</taxon>
        <taxon>Strigamia</taxon>
    </lineage>
</organism>
<dbReference type="EnsemblMetazoa" id="SMAR013366-RA">
    <property type="protein sequence ID" value="SMAR013366-PA"/>
    <property type="gene ID" value="SMAR013366"/>
</dbReference>
<dbReference type="GO" id="GO:0005783">
    <property type="term" value="C:endoplasmic reticulum"/>
    <property type="evidence" value="ECO:0007669"/>
    <property type="project" value="TreeGrafter"/>
</dbReference>
<sequence length="188" mass="22107">MDFVIAFVLFALLQLIEGRNYYEDLGVKTSSTDREIKKAFHKLAMKYHPDKNKDPKAEKKFREIAEAYEVLSNPEKRRQFDQFGETSFQENSFGGQSNFHFNFDDFFKEFDDNFSFEQESNFRFKGSSFWDDFDSDDGQYQNFDHFGDSFFGGNFMESHSHEAHSSSRSCRTVTQRNGNMVTTYTQCS</sequence>
<dbReference type="SMART" id="SM00271">
    <property type="entry name" value="DnaJ"/>
    <property type="match status" value="1"/>
</dbReference>
<reference evidence="8" key="2">
    <citation type="submission" date="2015-02" db="UniProtKB">
        <authorList>
            <consortium name="EnsemblMetazoa"/>
        </authorList>
    </citation>
    <scope>IDENTIFICATION</scope>
</reference>
<dbReference type="InterPro" id="IPR051948">
    <property type="entry name" value="Hsp70_co-chaperone_J-domain"/>
</dbReference>
<protein>
    <recommendedName>
        <fullName evidence="2">DnaJ homolog subfamily B member 9</fullName>
    </recommendedName>
    <alternativeName>
        <fullName evidence="3">Endoplasmic reticulum DNA J domain-containing protein 4</fullName>
    </alternativeName>
</protein>
<comment type="function">
    <text evidence="4">Co-chaperone for Hsp70 protein HSPA5/BiP that acts as a key repressor of the ERN1/IRE1-mediated unfolded protein response (UPR). J domain-containing co-chaperones stimulate the ATPase activity of Hsp70 proteins and are required for efficient substrate recognition by Hsp70 proteins. In the unstressed endoplasmic reticulum, interacts with the luminal region of ERN1/IRE1 and selectively recruits HSPA5/BiP: HSPA5/BiP disrupts the dimerization of the active ERN1/IRE1 luminal region, thereby inactivating ERN1/IRE1. Also involved in endoplasmic reticulum-associated degradation (ERAD) of misfolded proteins. Required for survival of B-cell progenitors and normal antibody production.</text>
</comment>
<dbReference type="PANTHER" id="PTHR44360">
    <property type="entry name" value="DNAJ HOMOLOG SUBFAMILY B MEMBER 9"/>
    <property type="match status" value="1"/>
</dbReference>
<keyword evidence="6" id="KW-0732">Signal</keyword>
<dbReference type="GO" id="GO:0051787">
    <property type="term" value="F:misfolded protein binding"/>
    <property type="evidence" value="ECO:0007669"/>
    <property type="project" value="TreeGrafter"/>
</dbReference>
<dbReference type="Pfam" id="PF00226">
    <property type="entry name" value="DnaJ"/>
    <property type="match status" value="1"/>
</dbReference>
<dbReference type="PANTHER" id="PTHR44360:SF1">
    <property type="entry name" value="DNAJ HOMOLOG SUBFAMILY B MEMBER 9"/>
    <property type="match status" value="1"/>
</dbReference>
<dbReference type="PROSITE" id="PS00636">
    <property type="entry name" value="DNAJ_1"/>
    <property type="match status" value="1"/>
</dbReference>
<evidence type="ECO:0000256" key="1">
    <source>
        <dbReference type="ARBA" id="ARBA00023186"/>
    </source>
</evidence>
<dbReference type="GO" id="GO:0036503">
    <property type="term" value="P:ERAD pathway"/>
    <property type="evidence" value="ECO:0007669"/>
    <property type="project" value="TreeGrafter"/>
</dbReference>
<dbReference type="eggNOG" id="KOG0714">
    <property type="taxonomic scope" value="Eukaryota"/>
</dbReference>
<keyword evidence="9" id="KW-1185">Reference proteome</keyword>
<dbReference type="EMBL" id="JH431701">
    <property type="status" value="NOT_ANNOTATED_CDS"/>
    <property type="molecule type" value="Genomic_DNA"/>
</dbReference>
<comment type="subunit">
    <text evidence="5">Interacts with HSPA5/BiP; interaction is direct. Interacts with ERN1/IRE1 (via the luminal region). Interacts with DERL1.</text>
</comment>
<dbReference type="HOGENOM" id="CLU_077239_0_0_1"/>
<evidence type="ECO:0000256" key="2">
    <source>
        <dbReference type="ARBA" id="ARBA00040158"/>
    </source>
</evidence>
<evidence type="ECO:0000256" key="5">
    <source>
        <dbReference type="ARBA" id="ARBA00046365"/>
    </source>
</evidence>
<dbReference type="InterPro" id="IPR036869">
    <property type="entry name" value="J_dom_sf"/>
</dbReference>
<dbReference type="OMA" id="HSQHKRH"/>
<dbReference type="GO" id="GO:0051087">
    <property type="term" value="F:protein-folding chaperone binding"/>
    <property type="evidence" value="ECO:0007669"/>
    <property type="project" value="TreeGrafter"/>
</dbReference>
<name>T1JHN5_STRMM</name>
<dbReference type="CDD" id="cd06257">
    <property type="entry name" value="DnaJ"/>
    <property type="match status" value="1"/>
</dbReference>
<feature type="domain" description="J" evidence="7">
    <location>
        <begin position="20"/>
        <end position="84"/>
    </location>
</feature>
<feature type="signal peptide" evidence="6">
    <location>
        <begin position="1"/>
        <end position="18"/>
    </location>
</feature>
<evidence type="ECO:0000313" key="8">
    <source>
        <dbReference type="EnsemblMetazoa" id="SMAR013366-PA"/>
    </source>
</evidence>
<proteinExistence type="predicted"/>
<feature type="chain" id="PRO_5004580348" description="DnaJ homolog subfamily B member 9" evidence="6">
    <location>
        <begin position="19"/>
        <end position="188"/>
    </location>
</feature>
<dbReference type="AlphaFoldDB" id="T1JHN5"/>
<keyword evidence="1" id="KW-0143">Chaperone</keyword>
<dbReference type="PRINTS" id="PR00625">
    <property type="entry name" value="JDOMAIN"/>
</dbReference>